<feature type="compositionally biased region" description="Basic and acidic residues" evidence="1">
    <location>
        <begin position="389"/>
        <end position="414"/>
    </location>
</feature>
<feature type="compositionally biased region" description="Low complexity" evidence="1">
    <location>
        <begin position="221"/>
        <end position="233"/>
    </location>
</feature>
<dbReference type="InterPro" id="IPR038332">
    <property type="entry name" value="PPE_sf"/>
</dbReference>
<organism evidence="3 4">
    <name type="scientific">Actinokineospora fastidiosa</name>
    <dbReference type="NCBI Taxonomy" id="1816"/>
    <lineage>
        <taxon>Bacteria</taxon>
        <taxon>Bacillati</taxon>
        <taxon>Actinomycetota</taxon>
        <taxon>Actinomycetes</taxon>
        <taxon>Pseudonocardiales</taxon>
        <taxon>Pseudonocardiaceae</taxon>
        <taxon>Actinokineospora</taxon>
    </lineage>
</organism>
<evidence type="ECO:0000256" key="1">
    <source>
        <dbReference type="SAM" id="MobiDB-lite"/>
    </source>
</evidence>
<feature type="region of interest" description="Disordered" evidence="1">
    <location>
        <begin position="356"/>
        <end position="422"/>
    </location>
</feature>
<reference evidence="3" key="2">
    <citation type="submission" date="2020-09" db="EMBL/GenBank/DDBJ databases">
        <authorList>
            <person name="Sun Q."/>
            <person name="Ohkuma M."/>
        </authorList>
    </citation>
    <scope>NUCLEOTIDE SEQUENCE</scope>
    <source>
        <strain evidence="3">JCM 3276</strain>
    </source>
</reference>
<feature type="transmembrane region" description="Helical" evidence="2">
    <location>
        <begin position="161"/>
        <end position="188"/>
    </location>
</feature>
<reference evidence="3" key="1">
    <citation type="journal article" date="2014" name="Int. J. Syst. Evol. Microbiol.">
        <title>Complete genome sequence of Corynebacterium casei LMG S-19264T (=DSM 44701T), isolated from a smear-ripened cheese.</title>
        <authorList>
            <consortium name="US DOE Joint Genome Institute (JGI-PGF)"/>
            <person name="Walter F."/>
            <person name="Albersmeier A."/>
            <person name="Kalinowski J."/>
            <person name="Ruckert C."/>
        </authorList>
    </citation>
    <scope>NUCLEOTIDE SEQUENCE</scope>
    <source>
        <strain evidence="3">JCM 3276</strain>
    </source>
</reference>
<dbReference type="SUPFAM" id="SSF140459">
    <property type="entry name" value="PE/PPE dimer-like"/>
    <property type="match status" value="1"/>
</dbReference>
<keyword evidence="2" id="KW-0812">Transmembrane</keyword>
<proteinExistence type="predicted"/>
<dbReference type="EMBL" id="BMRB01000001">
    <property type="protein sequence ID" value="GGS13038.1"/>
    <property type="molecule type" value="Genomic_DNA"/>
</dbReference>
<sequence>MIGSVEQLVQRFQAAAQRAAAAAEQDRRARRGEDDRWVTGGVHWDGYSLKALQRMVGQRANANQLDMLADRWASHGDRIAESATDLSRSLQRLLQFWSGAAAEGARTVVVRNCAWLAETAATATRMARPIEDAGGALRSAQSTMPGGSPSSPWFATVGGGAAAGLAVGGPIGAAFGAAIGGIASAFGFGSNKKKMKRKAVQTMRRYETALLGIDGATPRFGDPADGVDPGADPTNPRPPSTGVPGPGVPPPSGSLPPELGAGPKVPPPMPTPDIGTSPSLAPSFDTGWERRWQGLTGMGPGPGAGANPGGLPGLGGGPVGFGGLPGAGAGRGVGMGRGALAGGAAGMGRGGAPGVGRGGAIGDRQRGAAGRFGRGTGFGSGYGAPAGGARKEEDGEHRRRVPLEDDPFTPHDLRAAPPVIGL</sequence>
<keyword evidence="4" id="KW-1185">Reference proteome</keyword>
<evidence type="ECO:0000256" key="2">
    <source>
        <dbReference type="SAM" id="Phobius"/>
    </source>
</evidence>
<dbReference type="Proteomes" id="UP000660680">
    <property type="component" value="Unassembled WGS sequence"/>
</dbReference>
<evidence type="ECO:0000313" key="4">
    <source>
        <dbReference type="Proteomes" id="UP000660680"/>
    </source>
</evidence>
<keyword evidence="2" id="KW-0472">Membrane</keyword>
<protein>
    <submittedName>
        <fullName evidence="3">Uncharacterized protein</fullName>
    </submittedName>
</protein>
<keyword evidence="2" id="KW-1133">Transmembrane helix</keyword>
<feature type="compositionally biased region" description="Pro residues" evidence="1">
    <location>
        <begin position="235"/>
        <end position="254"/>
    </location>
</feature>
<name>A0A918L6S3_9PSEU</name>
<feature type="compositionally biased region" description="Gly residues" evidence="1">
    <location>
        <begin position="370"/>
        <end position="386"/>
    </location>
</feature>
<evidence type="ECO:0000313" key="3">
    <source>
        <dbReference type="EMBL" id="GGS13038.1"/>
    </source>
</evidence>
<dbReference type="AlphaFoldDB" id="A0A918L6S3"/>
<feature type="region of interest" description="Disordered" evidence="1">
    <location>
        <begin position="214"/>
        <end position="312"/>
    </location>
</feature>
<comment type="caution">
    <text evidence="3">The sequence shown here is derived from an EMBL/GenBank/DDBJ whole genome shotgun (WGS) entry which is preliminary data.</text>
</comment>
<feature type="compositionally biased region" description="Gly residues" evidence="1">
    <location>
        <begin position="296"/>
        <end position="312"/>
    </location>
</feature>
<dbReference type="Gene3D" id="1.20.1260.20">
    <property type="entry name" value="PPE superfamily"/>
    <property type="match status" value="1"/>
</dbReference>
<dbReference type="RefSeq" id="WP_189208292.1">
    <property type="nucleotide sequence ID" value="NZ_BMRB01000001.1"/>
</dbReference>
<accession>A0A918L6S3</accession>
<gene>
    <name evidence="3" type="ORF">GCM10010171_00960</name>
</gene>